<evidence type="ECO:0000313" key="4">
    <source>
        <dbReference type="Proteomes" id="UP001418222"/>
    </source>
</evidence>
<evidence type="ECO:0000313" key="3">
    <source>
        <dbReference type="EMBL" id="KAK8916617.1"/>
    </source>
</evidence>
<name>A0AAP0AVS4_9ASPA</name>
<accession>A0AAP0AVS4</accession>
<evidence type="ECO:0000259" key="2">
    <source>
        <dbReference type="Pfam" id="PF10551"/>
    </source>
</evidence>
<dbReference type="InterPro" id="IPR004330">
    <property type="entry name" value="FAR1_DNA_bnd_dom"/>
</dbReference>
<dbReference type="AlphaFoldDB" id="A0AAP0AVS4"/>
<comment type="caution">
    <text evidence="3">The sequence shown here is derived from an EMBL/GenBank/DDBJ whole genome shotgun (WGS) entry which is preliminary data.</text>
</comment>
<dbReference type="Pfam" id="PF10551">
    <property type="entry name" value="MULE"/>
    <property type="match status" value="1"/>
</dbReference>
<gene>
    <name evidence="3" type="primary">FAR1</name>
    <name evidence="3" type="ORF">KSP39_PZI023344</name>
</gene>
<dbReference type="Proteomes" id="UP001418222">
    <property type="component" value="Unassembled WGS sequence"/>
</dbReference>
<evidence type="ECO:0000259" key="1">
    <source>
        <dbReference type="Pfam" id="PF03101"/>
    </source>
</evidence>
<feature type="domain" description="FAR1" evidence="1">
    <location>
        <begin position="2"/>
        <end position="78"/>
    </location>
</feature>
<dbReference type="Pfam" id="PF03101">
    <property type="entry name" value="FAR1"/>
    <property type="match status" value="1"/>
</dbReference>
<organism evidence="3 4">
    <name type="scientific">Platanthera zijinensis</name>
    <dbReference type="NCBI Taxonomy" id="2320716"/>
    <lineage>
        <taxon>Eukaryota</taxon>
        <taxon>Viridiplantae</taxon>
        <taxon>Streptophyta</taxon>
        <taxon>Embryophyta</taxon>
        <taxon>Tracheophyta</taxon>
        <taxon>Spermatophyta</taxon>
        <taxon>Magnoliopsida</taxon>
        <taxon>Liliopsida</taxon>
        <taxon>Asparagales</taxon>
        <taxon>Orchidaceae</taxon>
        <taxon>Orchidoideae</taxon>
        <taxon>Orchideae</taxon>
        <taxon>Orchidinae</taxon>
        <taxon>Platanthera</taxon>
    </lineage>
</organism>
<dbReference type="InterPro" id="IPR018289">
    <property type="entry name" value="MULE_transposase_dom"/>
</dbReference>
<keyword evidence="4" id="KW-1185">Reference proteome</keyword>
<feature type="domain" description="MULE transposase" evidence="2">
    <location>
        <begin position="199"/>
        <end position="274"/>
    </location>
</feature>
<dbReference type="PANTHER" id="PTHR47718:SF5">
    <property type="entry name" value="PROTEIN FAR1-RELATED SEQUENCE 8-LIKE"/>
    <property type="match status" value="1"/>
</dbReference>
<dbReference type="PANTHER" id="PTHR47718">
    <property type="entry name" value="OS01G0519700 PROTEIN"/>
    <property type="match status" value="1"/>
</dbReference>
<proteinExistence type="predicted"/>
<protein>
    <submittedName>
        <fullName evidence="3">Protein FAR-RED IMPAIRED RESPONSE 1</fullName>
    </submittedName>
</protein>
<reference evidence="3 4" key="1">
    <citation type="journal article" date="2022" name="Nat. Plants">
        <title>Genomes of leafy and leafless Platanthera orchids illuminate the evolution of mycoheterotrophy.</title>
        <authorList>
            <person name="Li M.H."/>
            <person name="Liu K.W."/>
            <person name="Li Z."/>
            <person name="Lu H.C."/>
            <person name="Ye Q.L."/>
            <person name="Zhang D."/>
            <person name="Wang J.Y."/>
            <person name="Li Y.F."/>
            <person name="Zhong Z.M."/>
            <person name="Liu X."/>
            <person name="Yu X."/>
            <person name="Liu D.K."/>
            <person name="Tu X.D."/>
            <person name="Liu B."/>
            <person name="Hao Y."/>
            <person name="Liao X.Y."/>
            <person name="Jiang Y.T."/>
            <person name="Sun W.H."/>
            <person name="Chen J."/>
            <person name="Chen Y.Q."/>
            <person name="Ai Y."/>
            <person name="Zhai J.W."/>
            <person name="Wu S.S."/>
            <person name="Zhou Z."/>
            <person name="Hsiao Y.Y."/>
            <person name="Wu W.L."/>
            <person name="Chen Y.Y."/>
            <person name="Lin Y.F."/>
            <person name="Hsu J.L."/>
            <person name="Li C.Y."/>
            <person name="Wang Z.W."/>
            <person name="Zhao X."/>
            <person name="Zhong W.Y."/>
            <person name="Ma X.K."/>
            <person name="Ma L."/>
            <person name="Huang J."/>
            <person name="Chen G.Z."/>
            <person name="Huang M.Z."/>
            <person name="Huang L."/>
            <person name="Peng D.H."/>
            <person name="Luo Y.B."/>
            <person name="Zou S.Q."/>
            <person name="Chen S.P."/>
            <person name="Lan S."/>
            <person name="Tsai W.C."/>
            <person name="Van de Peer Y."/>
            <person name="Liu Z.J."/>
        </authorList>
    </citation>
    <scope>NUCLEOTIDE SEQUENCE [LARGE SCALE GENOMIC DNA]</scope>
    <source>
        <strain evidence="3">Lor287</strain>
    </source>
</reference>
<dbReference type="EMBL" id="JBBWWQ010000020">
    <property type="protein sequence ID" value="KAK8916617.1"/>
    <property type="molecule type" value="Genomic_DNA"/>
</dbReference>
<sequence length="274" mass="31537">MQCGFGIFKRSSTKSEGIPTYITIGCSRFGKSTISSQNVLNPHPITKTQCKARLLAKRLEDNRWVVTSFSDEHNHVLSPEKSRNYRCNRNLTAIAKRKLELNNAAGIRMNKNFNVLMVEAGGQENLPFLEKDYRNYIEKVRRLRLGAGDASSLQNYFKKVQSIDCNFFYTIDYDEENQIKDLFWADARCRATYENFGDVITFDTTYLANKYDMSFARFVGVNHHGHSILLGCGLISSEDTENFIWLFDTWLTYMNNKPPNAIITDQDRAMQNAI</sequence>